<accession>A0A8B7NIW5</accession>
<evidence type="ECO:0000313" key="2">
    <source>
        <dbReference type="Proteomes" id="UP000694843"/>
    </source>
</evidence>
<dbReference type="GeneID" id="108670621"/>
<sequence>MSANFSASGYFTNDTLATSGSVALSCAPGLHFLLNGSHTPTATLNCQRPVQAWPIYTASSTSSFYYASASVNETWHPDGCHWDCLVNLSELFTGEAPSNVTITGPGTYDNVTKNLYLGQNSSAVLTCLPGTVVVTATGNTARIALLCDANALTLQGVANTTSVVGPVSYTHLSGSNIVATTTSGSNTVATTTSVSNTVATTTSGSNTVATTTSRSTTVATTTSGSNTVATTTSGSSTTVATTTSVQPSAEGPPTTLTTTSGPSAVGSSTPSSTPTTSPTSYSETTTSSDLCNAQTAVVSADVLNSTSSLYTRVNTTVSNDTQTLLTYLAFMSARQLTDAVSCDQMDSSDITAASNYLQAALSQLNAHILSSINQTLNATSSELVELVAMVQYQLSDLRQAIVAAEQNWTAAAAQDLDATIDAQARLLDQLQIRGELRCRKRSRIMTVTGYCT</sequence>
<keyword evidence="2" id="KW-1185">Reference proteome</keyword>
<evidence type="ECO:0000313" key="3">
    <source>
        <dbReference type="RefSeq" id="XP_018013580.2"/>
    </source>
</evidence>
<dbReference type="RefSeq" id="XP_018013580.2">
    <property type="nucleotide sequence ID" value="XM_018158091.2"/>
</dbReference>
<evidence type="ECO:0000256" key="1">
    <source>
        <dbReference type="SAM" id="MobiDB-lite"/>
    </source>
</evidence>
<dbReference type="KEGG" id="hazt:108670621"/>
<name>A0A8B7NIW5_HYAAZ</name>
<protein>
    <submittedName>
        <fullName evidence="3">Mucin-5B</fullName>
    </submittedName>
</protein>
<dbReference type="Proteomes" id="UP000694843">
    <property type="component" value="Unplaced"/>
</dbReference>
<gene>
    <name evidence="3" type="primary">LOC108670621</name>
</gene>
<feature type="region of interest" description="Disordered" evidence="1">
    <location>
        <begin position="200"/>
        <end position="288"/>
    </location>
</feature>
<organism evidence="2 3">
    <name type="scientific">Hyalella azteca</name>
    <name type="common">Amphipod</name>
    <dbReference type="NCBI Taxonomy" id="294128"/>
    <lineage>
        <taxon>Eukaryota</taxon>
        <taxon>Metazoa</taxon>
        <taxon>Ecdysozoa</taxon>
        <taxon>Arthropoda</taxon>
        <taxon>Crustacea</taxon>
        <taxon>Multicrustacea</taxon>
        <taxon>Malacostraca</taxon>
        <taxon>Eumalacostraca</taxon>
        <taxon>Peracarida</taxon>
        <taxon>Amphipoda</taxon>
        <taxon>Senticaudata</taxon>
        <taxon>Talitrida</taxon>
        <taxon>Talitroidea</taxon>
        <taxon>Hyalellidae</taxon>
        <taxon>Hyalella</taxon>
    </lineage>
</organism>
<dbReference type="AlphaFoldDB" id="A0A8B7NIW5"/>
<reference evidence="3" key="1">
    <citation type="submission" date="2025-08" db="UniProtKB">
        <authorList>
            <consortium name="RefSeq"/>
        </authorList>
    </citation>
    <scope>IDENTIFICATION</scope>
    <source>
        <tissue evidence="3">Whole organism</tissue>
    </source>
</reference>
<proteinExistence type="predicted"/>